<dbReference type="EMBL" id="LR586016">
    <property type="protein sequence ID" value="VIP01758.1"/>
    <property type="molecule type" value="Genomic_DNA"/>
</dbReference>
<evidence type="ECO:0000313" key="2">
    <source>
        <dbReference type="Proteomes" id="UP000464378"/>
    </source>
</evidence>
<dbReference type="KEGG" id="tim:GMBLW1_22020"/>
<keyword evidence="2" id="KW-1185">Reference proteome</keyword>
<protein>
    <recommendedName>
        <fullName evidence="3">Phosphoribosyl-AMP cyclohydrolase</fullName>
    </recommendedName>
</protein>
<dbReference type="Proteomes" id="UP000464378">
    <property type="component" value="Chromosome"/>
</dbReference>
<sequence>MRAVSSVAVFRVWIVTIVLAGIGAVATRSAVHAADRPPITPAEVNATQQAWCDGLVAIGKVAKAGGDYRAVTTKLIDDLYDYREGTVFFKPTLSTGKNTFRPTREGAISYFIGGSDRFPEDSGFALKGWQKVTFDNNAAENGMQIHGEIAITMGNVYLTNDKGDVTKVDKTFVFRRGKDGKLRLCVHKSALPFEPSK</sequence>
<dbReference type="EMBL" id="LR593887">
    <property type="protein sequence ID" value="VTR99361.1"/>
    <property type="molecule type" value="Genomic_DNA"/>
</dbReference>
<reference evidence="1" key="1">
    <citation type="submission" date="2019-04" db="EMBL/GenBank/DDBJ databases">
        <authorList>
            <consortium name="Science for Life Laboratories"/>
        </authorList>
    </citation>
    <scope>NUCLEOTIDE SEQUENCE</scope>
    <source>
        <strain evidence="1">MBLW1</strain>
    </source>
</reference>
<dbReference type="InterPro" id="IPR016878">
    <property type="entry name" value="MICAH-like"/>
</dbReference>
<dbReference type="InParanoid" id="A0A6C2YJL0"/>
<name>A0A6C2YJL0_9BACT</name>
<accession>A0A6C2YJL0</accession>
<evidence type="ECO:0000313" key="1">
    <source>
        <dbReference type="EMBL" id="VIP01758.1"/>
    </source>
</evidence>
<dbReference type="PIRSF" id="PIRSF028288">
    <property type="entry name" value="UCP028288"/>
    <property type="match status" value="1"/>
</dbReference>
<gene>
    <name evidence="1" type="ORF">GMBLW1_22020</name>
</gene>
<proteinExistence type="predicted"/>
<dbReference type="Gene3D" id="3.10.450.50">
    <property type="match status" value="1"/>
</dbReference>
<dbReference type="AlphaFoldDB" id="A0A6C2YJL0"/>
<dbReference type="RefSeq" id="WP_162657010.1">
    <property type="nucleotide sequence ID" value="NZ_LR593887.1"/>
</dbReference>
<evidence type="ECO:0008006" key="3">
    <source>
        <dbReference type="Google" id="ProtNLM"/>
    </source>
</evidence>
<organism evidence="1">
    <name type="scientific">Tuwongella immobilis</name>
    <dbReference type="NCBI Taxonomy" id="692036"/>
    <lineage>
        <taxon>Bacteria</taxon>
        <taxon>Pseudomonadati</taxon>
        <taxon>Planctomycetota</taxon>
        <taxon>Planctomycetia</taxon>
        <taxon>Gemmatales</taxon>
        <taxon>Gemmataceae</taxon>
        <taxon>Tuwongella</taxon>
    </lineage>
</organism>